<evidence type="ECO:0000256" key="7">
    <source>
        <dbReference type="ARBA" id="ARBA00023033"/>
    </source>
</evidence>
<dbReference type="Gene3D" id="3.50.50.60">
    <property type="entry name" value="FAD/NAD(P)-binding domain"/>
    <property type="match status" value="1"/>
</dbReference>
<evidence type="ECO:0000256" key="2">
    <source>
        <dbReference type="ARBA" id="ARBA00005179"/>
    </source>
</evidence>
<feature type="domain" description="FAD-binding" evidence="8">
    <location>
        <begin position="293"/>
        <end position="381"/>
    </location>
</feature>
<evidence type="ECO:0000313" key="9">
    <source>
        <dbReference type="EMBL" id="KAK4504433.1"/>
    </source>
</evidence>
<comment type="cofactor">
    <cofactor evidence="1">
        <name>FAD</name>
        <dbReference type="ChEBI" id="CHEBI:57692"/>
    </cofactor>
</comment>
<dbReference type="PRINTS" id="PR00420">
    <property type="entry name" value="RNGMNOXGNASE"/>
</dbReference>
<comment type="caution">
    <text evidence="9">The sequence shown here is derived from an EMBL/GenBank/DDBJ whole genome shotgun (WGS) entry which is preliminary data.</text>
</comment>
<dbReference type="Pfam" id="PF01494">
    <property type="entry name" value="FAD_binding_3"/>
    <property type="match status" value="2"/>
</dbReference>
<protein>
    <recommendedName>
        <fullName evidence="8">FAD-binding domain-containing protein</fullName>
    </recommendedName>
</protein>
<accession>A0ABR0ETP0</accession>
<keyword evidence="4" id="KW-0285">Flavoprotein</keyword>
<feature type="domain" description="FAD-binding" evidence="8">
    <location>
        <begin position="7"/>
        <end position="175"/>
    </location>
</feature>
<dbReference type="EMBL" id="JAXOVC010000003">
    <property type="protein sequence ID" value="KAK4504433.1"/>
    <property type="molecule type" value="Genomic_DNA"/>
</dbReference>
<name>A0ABR0ETP0_ZASCE</name>
<dbReference type="PANTHER" id="PTHR47178">
    <property type="entry name" value="MONOOXYGENASE, FAD-BINDING"/>
    <property type="match status" value="1"/>
</dbReference>
<dbReference type="InterPro" id="IPR036188">
    <property type="entry name" value="FAD/NAD-bd_sf"/>
</dbReference>
<sequence>MSIGKAAPVLIVGAGIAGLTLARLLQNAGIANIVFEQSGRERAQGFSISLRDWGFEALLNALDDASLTALQRCVAPDRNLGGSGELDQLMRDNSTGNVIITPDASQLQTVVRANRNALRDWISDCGEDELDIRYNHKLKTIQGTLGNVVATFQNGSKHRGSVLIAADGVNSQCRALTLPQVVPQTLPALVYHGELSMTHDEFRHSLGPWMANSNILAGVGDGFNTPITVCNTTRSHVHLDWSYSRAPRKGEDLPGVPTPTTDGCKQAPQALLEELGSLNLAAPWRDILSPSSVQTHSVVHWASRSVWIDRKDLASAKANGVVFVGDAWHAMPIFGGEGGNHAMLDAVQLAENMSKHKDADSAIEAYYSRASTRCEDAVRRSRQRFHILHRPISEWYELAEKRKLAMSGKKV</sequence>
<keyword evidence="6" id="KW-0560">Oxidoreductase</keyword>
<reference evidence="9 10" key="1">
    <citation type="journal article" date="2023" name="G3 (Bethesda)">
        <title>A chromosome-level genome assembly of Zasmidium syzygii isolated from banana leaves.</title>
        <authorList>
            <person name="van Westerhoven A.C."/>
            <person name="Mehrabi R."/>
            <person name="Talebi R."/>
            <person name="Steentjes M.B.F."/>
            <person name="Corcolon B."/>
            <person name="Chong P.A."/>
            <person name="Kema G.H.J."/>
            <person name="Seidl M.F."/>
        </authorList>
    </citation>
    <scope>NUCLEOTIDE SEQUENCE [LARGE SCALE GENOMIC DNA]</scope>
    <source>
        <strain evidence="9 10">P124</strain>
    </source>
</reference>
<dbReference type="PANTHER" id="PTHR47178:SF4">
    <property type="entry name" value="FAD-DEPENDENT MONOOXYGENASE APTC"/>
    <property type="match status" value="1"/>
</dbReference>
<evidence type="ECO:0000256" key="5">
    <source>
        <dbReference type="ARBA" id="ARBA00022827"/>
    </source>
</evidence>
<gene>
    <name evidence="9" type="ORF">PRZ48_005349</name>
</gene>
<evidence type="ECO:0000313" key="10">
    <source>
        <dbReference type="Proteomes" id="UP001305779"/>
    </source>
</evidence>
<evidence type="ECO:0000256" key="1">
    <source>
        <dbReference type="ARBA" id="ARBA00001974"/>
    </source>
</evidence>
<dbReference type="Proteomes" id="UP001305779">
    <property type="component" value="Unassembled WGS sequence"/>
</dbReference>
<organism evidence="9 10">
    <name type="scientific">Zasmidium cellare</name>
    <name type="common">Wine cellar mold</name>
    <name type="synonym">Racodium cellare</name>
    <dbReference type="NCBI Taxonomy" id="395010"/>
    <lineage>
        <taxon>Eukaryota</taxon>
        <taxon>Fungi</taxon>
        <taxon>Dikarya</taxon>
        <taxon>Ascomycota</taxon>
        <taxon>Pezizomycotina</taxon>
        <taxon>Dothideomycetes</taxon>
        <taxon>Dothideomycetidae</taxon>
        <taxon>Mycosphaerellales</taxon>
        <taxon>Mycosphaerellaceae</taxon>
        <taxon>Zasmidium</taxon>
    </lineage>
</organism>
<evidence type="ECO:0000256" key="6">
    <source>
        <dbReference type="ARBA" id="ARBA00023002"/>
    </source>
</evidence>
<proteinExistence type="inferred from homology"/>
<keyword evidence="7" id="KW-0503">Monooxygenase</keyword>
<dbReference type="InterPro" id="IPR002938">
    <property type="entry name" value="FAD-bd"/>
</dbReference>
<dbReference type="SUPFAM" id="SSF51905">
    <property type="entry name" value="FAD/NAD(P)-binding domain"/>
    <property type="match status" value="1"/>
</dbReference>
<comment type="similarity">
    <text evidence="3">Belongs to the paxM FAD-dependent monooxygenase family.</text>
</comment>
<evidence type="ECO:0000259" key="8">
    <source>
        <dbReference type="Pfam" id="PF01494"/>
    </source>
</evidence>
<keyword evidence="10" id="KW-1185">Reference proteome</keyword>
<evidence type="ECO:0000256" key="3">
    <source>
        <dbReference type="ARBA" id="ARBA00007992"/>
    </source>
</evidence>
<evidence type="ECO:0000256" key="4">
    <source>
        <dbReference type="ARBA" id="ARBA00022630"/>
    </source>
</evidence>
<comment type="pathway">
    <text evidence="2">Secondary metabolite biosynthesis.</text>
</comment>
<keyword evidence="5" id="KW-0274">FAD</keyword>